<dbReference type="PANTHER" id="PTHR31223:SF70">
    <property type="entry name" value="LOG FAMILY PROTEIN YJL055W"/>
    <property type="match status" value="1"/>
</dbReference>
<name>A0A239D9R0_9RHOB</name>
<dbReference type="RefSeq" id="WP_089231296.1">
    <property type="nucleotide sequence ID" value="NZ_FZOY01000001.1"/>
</dbReference>
<dbReference type="NCBIfam" id="TIGR00730">
    <property type="entry name" value="Rossman fold protein, TIGR00730 family"/>
    <property type="match status" value="1"/>
</dbReference>
<organism evidence="4 5">
    <name type="scientific">Tropicimonas sediminicola</name>
    <dbReference type="NCBI Taxonomy" id="1031541"/>
    <lineage>
        <taxon>Bacteria</taxon>
        <taxon>Pseudomonadati</taxon>
        <taxon>Pseudomonadota</taxon>
        <taxon>Alphaproteobacteria</taxon>
        <taxon>Rhodobacterales</taxon>
        <taxon>Roseobacteraceae</taxon>
        <taxon>Tropicimonas</taxon>
    </lineage>
</organism>
<dbReference type="GO" id="GO:0005829">
    <property type="term" value="C:cytosol"/>
    <property type="evidence" value="ECO:0007669"/>
    <property type="project" value="TreeGrafter"/>
</dbReference>
<evidence type="ECO:0000256" key="1">
    <source>
        <dbReference type="ARBA" id="ARBA00000274"/>
    </source>
</evidence>
<dbReference type="EC" id="3.2.2.n1" evidence="3"/>
<gene>
    <name evidence="4" type="ORF">SAMN05421757_101708</name>
</gene>
<dbReference type="Pfam" id="PF03641">
    <property type="entry name" value="Lysine_decarbox"/>
    <property type="match status" value="1"/>
</dbReference>
<comment type="catalytic activity">
    <reaction evidence="1">
        <text>AMP + H2O = D-ribose 5-phosphate + adenine</text>
        <dbReference type="Rhea" id="RHEA:20129"/>
        <dbReference type="ChEBI" id="CHEBI:15377"/>
        <dbReference type="ChEBI" id="CHEBI:16708"/>
        <dbReference type="ChEBI" id="CHEBI:78346"/>
        <dbReference type="ChEBI" id="CHEBI:456215"/>
        <dbReference type="EC" id="3.2.2.4"/>
    </reaction>
</comment>
<dbReference type="OrthoDB" id="9801098at2"/>
<dbReference type="InterPro" id="IPR005269">
    <property type="entry name" value="LOG"/>
</dbReference>
<keyword evidence="5" id="KW-1185">Reference proteome</keyword>
<dbReference type="Gene3D" id="3.40.50.450">
    <property type="match status" value="1"/>
</dbReference>
<dbReference type="PANTHER" id="PTHR31223">
    <property type="entry name" value="LOG FAMILY PROTEIN YJL055W"/>
    <property type="match status" value="1"/>
</dbReference>
<comment type="similarity">
    <text evidence="2 3">Belongs to the LOG family.</text>
</comment>
<keyword evidence="3" id="KW-0378">Hydrolase</keyword>
<sequence length="188" mass="20416">MPQTFSICVYCGSRDGIDPEYAAVAESLGAEIAAEGWRLVYGAGDIGLMGRVARSAQAGGAETFGVIPVHLFDREVGKRDLTTFIVTETMHERKKVMFMNADAIVVLPGGAGSLDEFFETLTWAQLGLHAKPLILLDTNGYWAPLNALMQHVVDQGFAERTLLDFVQTVPDVPTLMARLRDARSSITA</sequence>
<keyword evidence="3" id="KW-0203">Cytokinin biosynthesis</keyword>
<reference evidence="4 5" key="1">
    <citation type="submission" date="2017-06" db="EMBL/GenBank/DDBJ databases">
        <authorList>
            <person name="Kim H.J."/>
            <person name="Triplett B.A."/>
        </authorList>
    </citation>
    <scope>NUCLEOTIDE SEQUENCE [LARGE SCALE GENOMIC DNA]</scope>
    <source>
        <strain evidence="4 5">DSM 29339</strain>
    </source>
</reference>
<proteinExistence type="inferred from homology"/>
<accession>A0A239D9R0</accession>
<dbReference type="SUPFAM" id="SSF102405">
    <property type="entry name" value="MCP/YpsA-like"/>
    <property type="match status" value="1"/>
</dbReference>
<dbReference type="AlphaFoldDB" id="A0A239D9R0"/>
<evidence type="ECO:0000313" key="4">
    <source>
        <dbReference type="EMBL" id="SNS28852.1"/>
    </source>
</evidence>
<evidence type="ECO:0000313" key="5">
    <source>
        <dbReference type="Proteomes" id="UP000198426"/>
    </source>
</evidence>
<protein>
    <recommendedName>
        <fullName evidence="3">Cytokinin riboside 5'-monophosphate phosphoribohydrolase</fullName>
        <ecNumber evidence="3">3.2.2.n1</ecNumber>
    </recommendedName>
</protein>
<dbReference type="EMBL" id="FZOY01000001">
    <property type="protein sequence ID" value="SNS28852.1"/>
    <property type="molecule type" value="Genomic_DNA"/>
</dbReference>
<evidence type="ECO:0000256" key="3">
    <source>
        <dbReference type="RuleBase" id="RU363015"/>
    </source>
</evidence>
<dbReference type="GO" id="GO:0009691">
    <property type="term" value="P:cytokinin biosynthetic process"/>
    <property type="evidence" value="ECO:0007669"/>
    <property type="project" value="UniProtKB-UniRule"/>
</dbReference>
<dbReference type="Proteomes" id="UP000198426">
    <property type="component" value="Unassembled WGS sequence"/>
</dbReference>
<dbReference type="GO" id="GO:0008714">
    <property type="term" value="F:AMP nucleosidase activity"/>
    <property type="evidence" value="ECO:0007669"/>
    <property type="project" value="UniProtKB-EC"/>
</dbReference>
<evidence type="ECO:0000256" key="2">
    <source>
        <dbReference type="ARBA" id="ARBA00006763"/>
    </source>
</evidence>
<dbReference type="InterPro" id="IPR031100">
    <property type="entry name" value="LOG_fam"/>
</dbReference>